<dbReference type="PROSITE" id="PS50112">
    <property type="entry name" value="PAS"/>
    <property type="match status" value="1"/>
</dbReference>
<evidence type="ECO:0000259" key="8">
    <source>
        <dbReference type="PROSITE" id="PS50113"/>
    </source>
</evidence>
<dbReference type="InterPro" id="IPR013767">
    <property type="entry name" value="PAS_fold"/>
</dbReference>
<comment type="catalytic activity">
    <reaction evidence="1">
        <text>L-glutamyl-[protein] + S-adenosyl-L-methionine = [protein]-L-glutamate 5-O-methyl ester + S-adenosyl-L-homocysteine</text>
        <dbReference type="Rhea" id="RHEA:24452"/>
        <dbReference type="Rhea" id="RHEA-COMP:10208"/>
        <dbReference type="Rhea" id="RHEA-COMP:10311"/>
        <dbReference type="ChEBI" id="CHEBI:29973"/>
        <dbReference type="ChEBI" id="CHEBI:57856"/>
        <dbReference type="ChEBI" id="CHEBI:59789"/>
        <dbReference type="ChEBI" id="CHEBI:82795"/>
        <dbReference type="EC" id="2.1.1.80"/>
    </reaction>
</comment>
<evidence type="ECO:0000313" key="11">
    <source>
        <dbReference type="Proteomes" id="UP001576774"/>
    </source>
</evidence>
<organism evidence="10 11">
    <name type="scientific">Floridaenema aerugineum BLCC-F46</name>
    <dbReference type="NCBI Taxonomy" id="3153654"/>
    <lineage>
        <taxon>Bacteria</taxon>
        <taxon>Bacillati</taxon>
        <taxon>Cyanobacteriota</taxon>
        <taxon>Cyanophyceae</taxon>
        <taxon>Oscillatoriophycideae</taxon>
        <taxon>Aerosakkonematales</taxon>
        <taxon>Aerosakkonemataceae</taxon>
        <taxon>Floridanema</taxon>
        <taxon>Floridanema aerugineum</taxon>
    </lineage>
</organism>
<dbReference type="Pfam" id="PF03705">
    <property type="entry name" value="CheR_N"/>
    <property type="match status" value="1"/>
</dbReference>
<dbReference type="PROSITE" id="PS50113">
    <property type="entry name" value="PAC"/>
    <property type="match status" value="1"/>
</dbReference>
<dbReference type="InterPro" id="IPR035965">
    <property type="entry name" value="PAS-like_dom_sf"/>
</dbReference>
<dbReference type="InterPro" id="IPR036804">
    <property type="entry name" value="CheR_N_sf"/>
</dbReference>
<dbReference type="EC" id="2.1.1.80" evidence="2"/>
<dbReference type="SMART" id="SM00091">
    <property type="entry name" value="PAS"/>
    <property type="match status" value="2"/>
</dbReference>
<dbReference type="Gene3D" id="3.40.50.150">
    <property type="entry name" value="Vaccinia Virus protein VP39"/>
    <property type="match status" value="1"/>
</dbReference>
<dbReference type="NCBIfam" id="TIGR00229">
    <property type="entry name" value="sensory_box"/>
    <property type="match status" value="2"/>
</dbReference>
<dbReference type="PRINTS" id="PR00996">
    <property type="entry name" value="CHERMTFRASE"/>
</dbReference>
<accession>A0ABV4XA17</accession>
<dbReference type="Gene3D" id="3.30.450.20">
    <property type="entry name" value="PAS domain"/>
    <property type="match status" value="2"/>
</dbReference>
<proteinExistence type="predicted"/>
<feature type="domain" description="CheR-type methyltransferase" evidence="9">
    <location>
        <begin position="1"/>
        <end position="252"/>
    </location>
</feature>
<dbReference type="InterPro" id="IPR000700">
    <property type="entry name" value="PAS-assoc_C"/>
</dbReference>
<evidence type="ECO:0000313" key="10">
    <source>
        <dbReference type="EMBL" id="MFB2878983.1"/>
    </source>
</evidence>
<dbReference type="InterPro" id="IPR000014">
    <property type="entry name" value="PAS"/>
</dbReference>
<feature type="domain" description="PAC" evidence="8">
    <location>
        <begin position="372"/>
        <end position="424"/>
    </location>
</feature>
<dbReference type="InterPro" id="IPR050903">
    <property type="entry name" value="Bact_Chemotaxis_MeTrfase"/>
</dbReference>
<dbReference type="SMART" id="SM00138">
    <property type="entry name" value="MeTrc"/>
    <property type="match status" value="1"/>
</dbReference>
<gene>
    <name evidence="10" type="ORF">ACE1CC_19195</name>
</gene>
<evidence type="ECO:0000259" key="9">
    <source>
        <dbReference type="PROSITE" id="PS50123"/>
    </source>
</evidence>
<keyword evidence="3 10" id="KW-0489">Methyltransferase</keyword>
<dbReference type="Gene3D" id="1.10.155.10">
    <property type="entry name" value="Chemotaxis receptor methyltransferase CheR, N-terminal domain"/>
    <property type="match status" value="1"/>
</dbReference>
<dbReference type="SUPFAM" id="SSF53335">
    <property type="entry name" value="S-adenosyl-L-methionine-dependent methyltransferases"/>
    <property type="match status" value="1"/>
</dbReference>
<evidence type="ECO:0000256" key="3">
    <source>
        <dbReference type="ARBA" id="ARBA00022603"/>
    </source>
</evidence>
<feature type="domain" description="PAS" evidence="7">
    <location>
        <begin position="502"/>
        <end position="547"/>
    </location>
</feature>
<dbReference type="CDD" id="cd02440">
    <property type="entry name" value="AdoMet_MTases"/>
    <property type="match status" value="1"/>
</dbReference>
<dbReference type="GO" id="GO:0008168">
    <property type="term" value="F:methyltransferase activity"/>
    <property type="evidence" value="ECO:0007669"/>
    <property type="project" value="UniProtKB-KW"/>
</dbReference>
<dbReference type="InterPro" id="IPR022642">
    <property type="entry name" value="CheR_C"/>
</dbReference>
<dbReference type="SUPFAM" id="SSF55785">
    <property type="entry name" value="PYP-like sensor domain (PAS domain)"/>
    <property type="match status" value="2"/>
</dbReference>
<dbReference type="PANTHER" id="PTHR24422:SF10">
    <property type="entry name" value="CHEMOTAXIS PROTEIN METHYLTRANSFERASE 2"/>
    <property type="match status" value="1"/>
</dbReference>
<dbReference type="InterPro" id="IPR000780">
    <property type="entry name" value="CheR_MeTrfase"/>
</dbReference>
<dbReference type="SUPFAM" id="SSF47757">
    <property type="entry name" value="Chemotaxis receptor methyltransferase CheR, N-terminal domain"/>
    <property type="match status" value="1"/>
</dbReference>
<evidence type="ECO:0000256" key="6">
    <source>
        <dbReference type="SAM" id="MobiDB-lite"/>
    </source>
</evidence>
<protein>
    <recommendedName>
        <fullName evidence="2">protein-glutamate O-methyltransferase</fullName>
        <ecNumber evidence="2">2.1.1.80</ecNumber>
    </recommendedName>
</protein>
<dbReference type="EMBL" id="JBHFNQ010000146">
    <property type="protein sequence ID" value="MFB2878983.1"/>
    <property type="molecule type" value="Genomic_DNA"/>
</dbReference>
<keyword evidence="4" id="KW-0808">Transferase</keyword>
<dbReference type="Proteomes" id="UP001576774">
    <property type="component" value="Unassembled WGS sequence"/>
</dbReference>
<keyword evidence="5" id="KW-0949">S-adenosyl-L-methionine</keyword>
<evidence type="ECO:0000256" key="1">
    <source>
        <dbReference type="ARBA" id="ARBA00001541"/>
    </source>
</evidence>
<dbReference type="RefSeq" id="WP_413272039.1">
    <property type="nucleotide sequence ID" value="NZ_JBHFNQ010000146.1"/>
</dbReference>
<dbReference type="InterPro" id="IPR029063">
    <property type="entry name" value="SAM-dependent_MTases_sf"/>
</dbReference>
<dbReference type="Pfam" id="PF00989">
    <property type="entry name" value="PAS"/>
    <property type="match status" value="2"/>
</dbReference>
<dbReference type="SUPFAM" id="SSF57997">
    <property type="entry name" value="Tropomyosin"/>
    <property type="match status" value="1"/>
</dbReference>
<dbReference type="InterPro" id="IPR022641">
    <property type="entry name" value="CheR_N"/>
</dbReference>
<dbReference type="GO" id="GO:0032259">
    <property type="term" value="P:methylation"/>
    <property type="evidence" value="ECO:0007669"/>
    <property type="project" value="UniProtKB-KW"/>
</dbReference>
<evidence type="ECO:0000256" key="5">
    <source>
        <dbReference type="ARBA" id="ARBA00022691"/>
    </source>
</evidence>
<feature type="region of interest" description="Disordered" evidence="6">
    <location>
        <begin position="437"/>
        <end position="457"/>
    </location>
</feature>
<keyword evidence="11" id="KW-1185">Reference proteome</keyword>
<comment type="caution">
    <text evidence="10">The sequence shown here is derived from an EMBL/GenBank/DDBJ whole genome shotgun (WGS) entry which is preliminary data.</text>
</comment>
<dbReference type="PANTHER" id="PTHR24422">
    <property type="entry name" value="CHEMOTAXIS PROTEIN METHYLTRANSFERASE"/>
    <property type="match status" value="1"/>
</dbReference>
<dbReference type="Pfam" id="PF01739">
    <property type="entry name" value="CheR"/>
    <property type="match status" value="1"/>
</dbReference>
<reference evidence="10 11" key="1">
    <citation type="submission" date="2024-09" db="EMBL/GenBank/DDBJ databases">
        <title>Floridaenema gen nov. (Aerosakkonemataceae, Aerosakkonematales ord. nov., Cyanobacteria) from benthic tropical and subtropical fresh waters, with the description of four new species.</title>
        <authorList>
            <person name="Moretto J.A."/>
            <person name="Berthold D.E."/>
            <person name="Lefler F.W."/>
            <person name="Huang I.-S."/>
            <person name="Laughinghouse H. IV."/>
        </authorList>
    </citation>
    <scope>NUCLEOTIDE SEQUENCE [LARGE SCALE GENOMIC DNA]</scope>
    <source>
        <strain evidence="10 11">BLCC-F46</strain>
    </source>
</reference>
<name>A0ABV4XA17_9CYAN</name>
<evidence type="ECO:0000256" key="4">
    <source>
        <dbReference type="ARBA" id="ARBA00022679"/>
    </source>
</evidence>
<evidence type="ECO:0000256" key="2">
    <source>
        <dbReference type="ARBA" id="ARBA00012534"/>
    </source>
</evidence>
<dbReference type="CDD" id="cd00130">
    <property type="entry name" value="PAS"/>
    <property type="match status" value="1"/>
</dbReference>
<evidence type="ECO:0000259" key="7">
    <source>
        <dbReference type="PROSITE" id="PS50112"/>
    </source>
</evidence>
<sequence length="617" mass="71066">MNKPTPEQDPEFEALLQYLKRNRGFDFTGYKRPSLMRLMRKRIQRVGVESFNDYLDYLQVHPGELNILFDTLLLNVTNFFRDATAWEVLATEIIPRILEAKPNNEPIRVWSAGCASGEEAYTIAIILAEALGAEAFRNRVKIYATDLDEEALVQGRQATYTAKALETVPQELRKKYFEASGNNYTFRTDLRRCVIFGRHDLVHDAPISRLDLLVCRNTLMYFNADIQARILARFHFALSDTGFLFVGKAEMLLTHANLFQPANLKYRIFSRVPRISLRDRLLIMAESGNTEASTQLVGNMRLKDEAFESLPVAQIVVDLQGNIVLANRQARVLFNLSTQDLGRPLQDLELSYRPVELRSRIQQAYTERRTVTISEIELIRSEENILYLEIQVVPLLDNSADALGVTIVFQDITRYNELERELQRSTQELETAYEELQSTNEELETTNEELQSTNEELETTNEELQSTNEELETMNEELQSANEELQTTNDELRQRTEELNRVTIFMESILTSLRVGMIVLDNRLSVQLWNGRAEELWGLRAEEAVERFFFDLDIGLPVEQLRGLIRACQTGNSEEHTTVVNAVNRRGRNIRCRVICTSLIVENRPEGVILLIDERQD</sequence>
<dbReference type="PROSITE" id="PS50123">
    <property type="entry name" value="CHER"/>
    <property type="match status" value="1"/>
</dbReference>
<dbReference type="Gene3D" id="1.20.120.330">
    <property type="entry name" value="Nucleotidyltransferases domain 2"/>
    <property type="match status" value="1"/>
</dbReference>